<dbReference type="EMBL" id="CP062796">
    <property type="protein sequence ID" value="QUL98998.1"/>
    <property type="molecule type" value="Genomic_DNA"/>
</dbReference>
<dbReference type="Gene3D" id="3.30.1280.10">
    <property type="entry name" value="Phosphoribosylformylglycinamidine synthase subunit PurS"/>
    <property type="match status" value="1"/>
</dbReference>
<comment type="subunit">
    <text evidence="6">Part of the FGAM synthase complex composed of 1 PurL, 1 PurQ and 2 PurS subunits.</text>
</comment>
<name>A0AAT9LDH8_9FIRM</name>
<dbReference type="HAMAP" id="MF_01926">
    <property type="entry name" value="PurS"/>
    <property type="match status" value="1"/>
</dbReference>
<evidence type="ECO:0000256" key="1">
    <source>
        <dbReference type="ARBA" id="ARBA00022490"/>
    </source>
</evidence>
<organism evidence="7">
    <name type="scientific">Candidatus Fermentithermobacillus carboniphilus</name>
    <dbReference type="NCBI Taxonomy" id="3085328"/>
    <lineage>
        <taxon>Bacteria</taxon>
        <taxon>Bacillati</taxon>
        <taxon>Bacillota</taxon>
        <taxon>Candidatus Fermentithermobacillia</taxon>
        <taxon>Candidatus Fermentithermobacillales</taxon>
        <taxon>Candidatus Fermentithermobacillaceae</taxon>
        <taxon>Candidatus Fermentithermobacillus</taxon>
    </lineage>
</organism>
<dbReference type="KEGG" id="fcz:IMF26_02705"/>
<evidence type="ECO:0000256" key="6">
    <source>
        <dbReference type="HAMAP-Rule" id="MF_01926"/>
    </source>
</evidence>
<dbReference type="InterPro" id="IPR036604">
    <property type="entry name" value="PurS-like_sf"/>
</dbReference>
<evidence type="ECO:0000256" key="4">
    <source>
        <dbReference type="ARBA" id="ARBA00022755"/>
    </source>
</evidence>
<comment type="subcellular location">
    <subcellularLocation>
        <location evidence="6">Cytoplasm</location>
    </subcellularLocation>
</comment>
<keyword evidence="5 6" id="KW-0067">ATP-binding</keyword>
<dbReference type="GO" id="GO:0005737">
    <property type="term" value="C:cytoplasm"/>
    <property type="evidence" value="ECO:0007669"/>
    <property type="project" value="UniProtKB-SubCell"/>
</dbReference>
<dbReference type="AlphaFoldDB" id="A0AAT9LDH8"/>
<dbReference type="PANTHER" id="PTHR34696">
    <property type="entry name" value="PHOSPHORIBOSYLFORMYLGLYCINAMIDINE SYNTHASE SUBUNIT PURS"/>
    <property type="match status" value="1"/>
</dbReference>
<dbReference type="GO" id="GO:0005524">
    <property type="term" value="F:ATP binding"/>
    <property type="evidence" value="ECO:0007669"/>
    <property type="project" value="UniProtKB-UniRule"/>
</dbReference>
<evidence type="ECO:0000256" key="5">
    <source>
        <dbReference type="ARBA" id="ARBA00022840"/>
    </source>
</evidence>
<dbReference type="NCBIfam" id="TIGR00302">
    <property type="entry name" value="phosphoribosylformylglycinamidine synthase subunit PurS"/>
    <property type="match status" value="1"/>
</dbReference>
<protein>
    <recommendedName>
        <fullName evidence="6">Phosphoribosylformylglycinamidine synthase subunit PurS</fullName>
        <shortName evidence="6">FGAM synthase</shortName>
        <ecNumber evidence="6">6.3.5.3</ecNumber>
    </recommendedName>
    <alternativeName>
        <fullName evidence="6">Formylglycinamide ribonucleotide amidotransferase subunit III</fullName>
        <shortName evidence="6">FGAR amidotransferase III</shortName>
        <shortName evidence="6">FGAR-AT III</shortName>
    </alternativeName>
    <alternativeName>
        <fullName evidence="6">Phosphoribosylformylglycinamidine synthase subunit III</fullName>
    </alternativeName>
</protein>
<dbReference type="SUPFAM" id="SSF82697">
    <property type="entry name" value="PurS-like"/>
    <property type="match status" value="1"/>
</dbReference>
<dbReference type="EC" id="6.3.5.3" evidence="6"/>
<evidence type="ECO:0000256" key="2">
    <source>
        <dbReference type="ARBA" id="ARBA00022598"/>
    </source>
</evidence>
<comment type="similarity">
    <text evidence="6">Belongs to the PurS family.</text>
</comment>
<keyword evidence="2 6" id="KW-0436">Ligase</keyword>
<dbReference type="Pfam" id="PF02700">
    <property type="entry name" value="PurS"/>
    <property type="match status" value="1"/>
</dbReference>
<dbReference type="InterPro" id="IPR003850">
    <property type="entry name" value="PurS"/>
</dbReference>
<dbReference type="GO" id="GO:0004642">
    <property type="term" value="F:phosphoribosylformylglycinamidine synthase activity"/>
    <property type="evidence" value="ECO:0007669"/>
    <property type="project" value="UniProtKB-UniRule"/>
</dbReference>
<keyword evidence="1 6" id="KW-0963">Cytoplasm</keyword>
<dbReference type="PANTHER" id="PTHR34696:SF1">
    <property type="entry name" value="PHOSPHORIBOSYLFORMYLGLYCINAMIDINE SYNTHASE SUBUNIT PURS"/>
    <property type="match status" value="1"/>
</dbReference>
<reference evidence="7" key="2">
    <citation type="journal article" date="2023" name="Biology">
        <title>Prokaryotic Life Associated with Coal-Fire Gas Vents Revealed by Metagenomics.</title>
        <authorList>
            <person name="Kadnikov V.V."/>
            <person name="Mardanov A.V."/>
            <person name="Beletsky A.V."/>
            <person name="Karnachuk O.V."/>
            <person name="Ravin N.V."/>
        </authorList>
    </citation>
    <scope>NUCLEOTIDE SEQUENCE</scope>
    <source>
        <strain evidence="7">Bu02</strain>
    </source>
</reference>
<proteinExistence type="inferred from homology"/>
<comment type="function">
    <text evidence="6">Part of the phosphoribosylformylglycinamidine synthase complex involved in the purines biosynthetic pathway. Catalyzes the ATP-dependent conversion of formylglycinamide ribonucleotide (FGAR) and glutamine to yield formylglycinamidine ribonucleotide (FGAM) and glutamate. The FGAM synthase complex is composed of three subunits. PurQ produces an ammonia molecule by converting glutamine to glutamate. PurL transfers the ammonia molecule to FGAR to form FGAM in an ATP-dependent manner. PurS interacts with PurQ and PurL and is thought to assist in the transfer of the ammonia molecule from PurQ to PurL.</text>
</comment>
<evidence type="ECO:0000313" key="7">
    <source>
        <dbReference type="EMBL" id="QUL98998.1"/>
    </source>
</evidence>
<reference evidence="7" key="1">
    <citation type="submission" date="2020-10" db="EMBL/GenBank/DDBJ databases">
        <authorList>
            <person name="Kadnikov V."/>
            <person name="Beletsky A.V."/>
            <person name="Mardanov A.V."/>
            <person name="Karnachuk O.V."/>
            <person name="Ravin N.V."/>
        </authorList>
    </citation>
    <scope>NUCLEOTIDE SEQUENCE</scope>
    <source>
        <strain evidence="7">Bu02</strain>
    </source>
</reference>
<dbReference type="GO" id="GO:0006189">
    <property type="term" value="P:'de novo' IMP biosynthetic process"/>
    <property type="evidence" value="ECO:0007669"/>
    <property type="project" value="UniProtKB-UniRule"/>
</dbReference>
<evidence type="ECO:0000256" key="3">
    <source>
        <dbReference type="ARBA" id="ARBA00022741"/>
    </source>
</evidence>
<keyword evidence="4 6" id="KW-0658">Purine biosynthesis</keyword>
<gene>
    <name evidence="6 7" type="primary">purS</name>
    <name evidence="7" type="ORF">IMF26_02705</name>
</gene>
<keyword evidence="3 6" id="KW-0547">Nucleotide-binding</keyword>
<sequence>MKYKGTVVVTLKDGIFDPQGAAVRGSLLALGYPQVVDVRMGKNIVLYLDVPSKEEALSLLDEMARRLLANPVTETYMVSVEEWCSRP</sequence>
<accession>A0AAT9LDH8</accession>
<comment type="pathway">
    <text evidence="6">Purine metabolism; IMP biosynthesis via de novo pathway; 5-amino-1-(5-phospho-D-ribosyl)imidazole from N(2)-formyl-N(1)-(5-phospho-D-ribosyl)glycinamide: step 1/2.</text>
</comment>
<comment type="catalytic activity">
    <reaction evidence="6">
        <text>N(2)-formyl-N(1)-(5-phospho-beta-D-ribosyl)glycinamide + L-glutamine + ATP + H2O = 2-formamido-N(1)-(5-O-phospho-beta-D-ribosyl)acetamidine + L-glutamate + ADP + phosphate + H(+)</text>
        <dbReference type="Rhea" id="RHEA:17129"/>
        <dbReference type="ChEBI" id="CHEBI:15377"/>
        <dbReference type="ChEBI" id="CHEBI:15378"/>
        <dbReference type="ChEBI" id="CHEBI:29985"/>
        <dbReference type="ChEBI" id="CHEBI:30616"/>
        <dbReference type="ChEBI" id="CHEBI:43474"/>
        <dbReference type="ChEBI" id="CHEBI:58359"/>
        <dbReference type="ChEBI" id="CHEBI:147286"/>
        <dbReference type="ChEBI" id="CHEBI:147287"/>
        <dbReference type="ChEBI" id="CHEBI:456216"/>
        <dbReference type="EC" id="6.3.5.3"/>
    </reaction>
</comment>
<dbReference type="NCBIfam" id="NF004630">
    <property type="entry name" value="PRK05974.1"/>
    <property type="match status" value="1"/>
</dbReference>